<gene>
    <name evidence="12" type="ORF">FHX72_003491</name>
</gene>
<keyword evidence="4 10" id="KW-1133">Transmembrane helix</keyword>
<comment type="function">
    <text evidence="9">Fluoride-specific ion channel. Important for reducing fluoride concentration in the cell, thus reducing its toxicity.</text>
</comment>
<name>A0A7W4YHM9_9MICO</name>
<feature type="region of interest" description="Disordered" evidence="11">
    <location>
        <begin position="144"/>
        <end position="176"/>
    </location>
</feature>
<evidence type="ECO:0000256" key="2">
    <source>
        <dbReference type="ARBA" id="ARBA00022475"/>
    </source>
</evidence>
<evidence type="ECO:0000256" key="4">
    <source>
        <dbReference type="ARBA" id="ARBA00022989"/>
    </source>
</evidence>
<dbReference type="RefSeq" id="WP_068476450.1">
    <property type="nucleotide sequence ID" value="NZ_CZJS01000060.1"/>
</dbReference>
<evidence type="ECO:0000256" key="10">
    <source>
        <dbReference type="RuleBase" id="RU004340"/>
    </source>
</evidence>
<dbReference type="InterPro" id="IPR003691">
    <property type="entry name" value="FluC"/>
</dbReference>
<dbReference type="GO" id="GO:0034220">
    <property type="term" value="P:monoatomic ion transmembrane transport"/>
    <property type="evidence" value="ECO:0007669"/>
    <property type="project" value="UniProtKB-KW"/>
</dbReference>
<evidence type="ECO:0000313" key="13">
    <source>
        <dbReference type="Proteomes" id="UP000545286"/>
    </source>
</evidence>
<organism evidence="12 13">
    <name type="scientific">Pseudoclavibacter helvolus</name>
    <dbReference type="NCBI Taxonomy" id="255205"/>
    <lineage>
        <taxon>Bacteria</taxon>
        <taxon>Bacillati</taxon>
        <taxon>Actinomycetota</taxon>
        <taxon>Actinomycetes</taxon>
        <taxon>Micrococcales</taxon>
        <taxon>Microbacteriaceae</taxon>
        <taxon>Pseudoclavibacter</taxon>
    </lineage>
</organism>
<comment type="caution">
    <text evidence="12">The sequence shown here is derived from an EMBL/GenBank/DDBJ whole genome shotgun (WGS) entry which is preliminary data.</text>
</comment>
<keyword evidence="13" id="KW-1185">Reference proteome</keyword>
<evidence type="ECO:0000313" key="12">
    <source>
        <dbReference type="EMBL" id="MBB2959326.1"/>
    </source>
</evidence>
<dbReference type="GO" id="GO:0005886">
    <property type="term" value="C:plasma membrane"/>
    <property type="evidence" value="ECO:0007669"/>
    <property type="project" value="UniProtKB-SubCell"/>
</dbReference>
<keyword evidence="3 10" id="KW-0812">Transmembrane</keyword>
<comment type="similarity">
    <text evidence="7 10">Belongs to the fluoride channel Fluc/FEX (TC 1.A.43) family.</text>
</comment>
<evidence type="ECO:0000256" key="3">
    <source>
        <dbReference type="ARBA" id="ARBA00022692"/>
    </source>
</evidence>
<reference evidence="12 13" key="1">
    <citation type="submission" date="2020-08" db="EMBL/GenBank/DDBJ databases">
        <title>Sequencing the genomes of 1000 actinobacteria strains.</title>
        <authorList>
            <person name="Klenk H.-P."/>
        </authorList>
    </citation>
    <scope>NUCLEOTIDE SEQUENCE [LARGE SCALE GENOMIC DNA]</scope>
    <source>
        <strain evidence="12 13">DSM 20419</strain>
    </source>
</reference>
<sequence length="176" mass="17544">MPTPARLLLVVFLGGAAGTLARLWLGSFMATATMAQGSASLAELSAGSVHVLDSDIVTALIANLAGSLALGIIAGAHWPPQLAAWRAALGPGFCGGFTTFSLIALALALVFSTSAWAIIAFAVGTIGGIAAVFLGRTIGRRISPPPTTAAPAEGPVTPGPGTAPGRDPYAPNEGMR</sequence>
<keyword evidence="5 10" id="KW-0472">Membrane</keyword>
<comment type="subcellular location">
    <subcellularLocation>
        <location evidence="1">Cell membrane</location>
        <topology evidence="1">Multi-pass membrane protein</topology>
    </subcellularLocation>
</comment>
<keyword evidence="2 10" id="KW-1003">Cell membrane</keyword>
<comment type="catalytic activity">
    <reaction evidence="8">
        <text>fluoride(in) = fluoride(out)</text>
        <dbReference type="Rhea" id="RHEA:76159"/>
        <dbReference type="ChEBI" id="CHEBI:17051"/>
    </reaction>
    <physiologicalReaction direction="left-to-right" evidence="8">
        <dbReference type="Rhea" id="RHEA:76160"/>
    </physiologicalReaction>
</comment>
<protein>
    <recommendedName>
        <fullName evidence="10">Fluoride-specific ion channel</fullName>
    </recommendedName>
</protein>
<dbReference type="AlphaFoldDB" id="A0A7W4YHM9"/>
<keyword evidence="6" id="KW-0406">Ion transport</keyword>
<dbReference type="Pfam" id="PF02537">
    <property type="entry name" value="CRCB"/>
    <property type="match status" value="1"/>
</dbReference>
<evidence type="ECO:0000256" key="8">
    <source>
        <dbReference type="ARBA" id="ARBA00035585"/>
    </source>
</evidence>
<dbReference type="EMBL" id="JACHWJ010000006">
    <property type="protein sequence ID" value="MBB2959326.1"/>
    <property type="molecule type" value="Genomic_DNA"/>
</dbReference>
<keyword evidence="6" id="KW-0407">Ion channel</keyword>
<evidence type="ECO:0000256" key="7">
    <source>
        <dbReference type="ARBA" id="ARBA00035120"/>
    </source>
</evidence>
<evidence type="ECO:0000256" key="11">
    <source>
        <dbReference type="SAM" id="MobiDB-lite"/>
    </source>
</evidence>
<dbReference type="Proteomes" id="UP000545286">
    <property type="component" value="Unassembled WGS sequence"/>
</dbReference>
<proteinExistence type="inferred from homology"/>
<evidence type="ECO:0000256" key="1">
    <source>
        <dbReference type="ARBA" id="ARBA00004651"/>
    </source>
</evidence>
<evidence type="ECO:0000256" key="5">
    <source>
        <dbReference type="ARBA" id="ARBA00023136"/>
    </source>
</evidence>
<feature type="compositionally biased region" description="Low complexity" evidence="11">
    <location>
        <begin position="149"/>
        <end position="165"/>
    </location>
</feature>
<keyword evidence="6" id="KW-0813">Transport</keyword>
<evidence type="ECO:0000256" key="6">
    <source>
        <dbReference type="ARBA" id="ARBA00023303"/>
    </source>
</evidence>
<feature type="transmembrane region" description="Helical" evidence="10">
    <location>
        <begin position="59"/>
        <end position="76"/>
    </location>
</feature>
<feature type="transmembrane region" description="Helical" evidence="10">
    <location>
        <begin position="88"/>
        <end position="109"/>
    </location>
</feature>
<accession>A0A7W4YHM9</accession>
<feature type="transmembrane region" description="Helical" evidence="10">
    <location>
        <begin position="115"/>
        <end position="134"/>
    </location>
</feature>
<evidence type="ECO:0000256" key="9">
    <source>
        <dbReference type="ARBA" id="ARBA00049940"/>
    </source>
</evidence>